<comment type="caution">
    <text evidence="1">The sequence shown here is derived from an EMBL/GenBank/DDBJ whole genome shotgun (WGS) entry which is preliminary data.</text>
</comment>
<protein>
    <submittedName>
        <fullName evidence="1">Uncharacterized protein</fullName>
    </submittedName>
</protein>
<keyword evidence="2" id="KW-1185">Reference proteome</keyword>
<dbReference type="OrthoDB" id="414075at2759"/>
<gene>
    <name evidence="1" type="ORF">BV898_16954</name>
</gene>
<reference evidence="2" key="1">
    <citation type="submission" date="2017-01" db="EMBL/GenBank/DDBJ databases">
        <title>Comparative genomics of anhydrobiosis in the tardigrade Hypsibius dujardini.</title>
        <authorList>
            <person name="Yoshida Y."/>
            <person name="Koutsovoulos G."/>
            <person name="Laetsch D."/>
            <person name="Stevens L."/>
            <person name="Kumar S."/>
            <person name="Horikawa D."/>
            <person name="Ishino K."/>
            <person name="Komine S."/>
            <person name="Tomita M."/>
            <person name="Blaxter M."/>
            <person name="Arakawa K."/>
        </authorList>
    </citation>
    <scope>NUCLEOTIDE SEQUENCE [LARGE SCALE GENOMIC DNA]</scope>
    <source>
        <strain evidence="2">Z151</strain>
    </source>
</reference>
<dbReference type="EMBL" id="MTYJ01000271">
    <property type="protein sequence ID" value="OWA52502.1"/>
    <property type="molecule type" value="Genomic_DNA"/>
</dbReference>
<dbReference type="Proteomes" id="UP000192578">
    <property type="component" value="Unassembled WGS sequence"/>
</dbReference>
<evidence type="ECO:0000313" key="1">
    <source>
        <dbReference type="EMBL" id="OWA52502.1"/>
    </source>
</evidence>
<accession>A0A9X6NEF9</accession>
<proteinExistence type="predicted"/>
<evidence type="ECO:0000313" key="2">
    <source>
        <dbReference type="Proteomes" id="UP000192578"/>
    </source>
</evidence>
<name>A0A9X6NEF9_HYPEX</name>
<sequence length="145" mass="15656">MVRMSTCSDLGVSVKESSQTISDAQFAFPLEGLNSLDIFSFVVDAKASGPNLQCPAVLDSFRNLMEFSRRLGGDLSNTSLSTAVASYGNRLVSVAAPQPVQLQLLPGSKFHPTKKRKIQFDFKIPLTASFDDAGMSSSFDSLKQV</sequence>
<dbReference type="AlphaFoldDB" id="A0A9X6NEF9"/>
<organism evidence="1 2">
    <name type="scientific">Hypsibius exemplaris</name>
    <name type="common">Freshwater tardigrade</name>
    <dbReference type="NCBI Taxonomy" id="2072580"/>
    <lineage>
        <taxon>Eukaryota</taxon>
        <taxon>Metazoa</taxon>
        <taxon>Ecdysozoa</taxon>
        <taxon>Tardigrada</taxon>
        <taxon>Eutardigrada</taxon>
        <taxon>Parachela</taxon>
        <taxon>Hypsibioidea</taxon>
        <taxon>Hypsibiidae</taxon>
        <taxon>Hypsibius</taxon>
    </lineage>
</organism>